<comment type="caution">
    <text evidence="1">The sequence shown here is derived from an EMBL/GenBank/DDBJ whole genome shotgun (WGS) entry which is preliminary data.</text>
</comment>
<dbReference type="Proteomes" id="UP000315439">
    <property type="component" value="Unassembled WGS sequence"/>
</dbReference>
<reference evidence="1 2" key="1">
    <citation type="submission" date="2019-07" db="EMBL/GenBank/DDBJ databases">
        <title>Draft genome for Aliikangiella sp. M105.</title>
        <authorList>
            <person name="Wang G."/>
        </authorList>
    </citation>
    <scope>NUCLEOTIDE SEQUENCE [LARGE SCALE GENOMIC DNA]</scope>
    <source>
        <strain evidence="1 2">M105</strain>
    </source>
</reference>
<proteinExistence type="predicted"/>
<name>A0A545UFV3_9GAMM</name>
<dbReference type="AlphaFoldDB" id="A0A545UFV3"/>
<sequence>MSNIKELRLKLAKLARSKRTRHAGFSRELPSDWSPQKIINPKTGFAFSDESAWHLIADLLEDQSIEVKIITMRKPPGQEAIEILYDYEPNASFLYIKVHLGFGNKKVLGRSFHPSTKGRMK</sequence>
<organism evidence="1 2">
    <name type="scientific">Aliikangiella coralliicola</name>
    <dbReference type="NCBI Taxonomy" id="2592383"/>
    <lineage>
        <taxon>Bacteria</taxon>
        <taxon>Pseudomonadati</taxon>
        <taxon>Pseudomonadota</taxon>
        <taxon>Gammaproteobacteria</taxon>
        <taxon>Oceanospirillales</taxon>
        <taxon>Pleioneaceae</taxon>
        <taxon>Aliikangiella</taxon>
    </lineage>
</organism>
<evidence type="ECO:0000313" key="2">
    <source>
        <dbReference type="Proteomes" id="UP000315439"/>
    </source>
</evidence>
<keyword evidence="2" id="KW-1185">Reference proteome</keyword>
<dbReference type="RefSeq" id="WP_142892859.1">
    <property type="nucleotide sequence ID" value="NZ_ML660162.1"/>
</dbReference>
<dbReference type="EMBL" id="VIKS01000004">
    <property type="protein sequence ID" value="TQV88351.1"/>
    <property type="molecule type" value="Genomic_DNA"/>
</dbReference>
<accession>A0A545UFV3</accession>
<gene>
    <name evidence="1" type="ORF">FLL46_07445</name>
</gene>
<protein>
    <submittedName>
        <fullName evidence="1">Uncharacterized protein</fullName>
    </submittedName>
</protein>
<evidence type="ECO:0000313" key="1">
    <source>
        <dbReference type="EMBL" id="TQV88351.1"/>
    </source>
</evidence>